<name>A0ABV0Q0P0_9TELE</name>
<keyword evidence="2" id="KW-1185">Reference proteome</keyword>
<reference evidence="1 2" key="1">
    <citation type="submission" date="2021-06" db="EMBL/GenBank/DDBJ databases">
        <authorList>
            <person name="Palmer J.M."/>
        </authorList>
    </citation>
    <scope>NUCLEOTIDE SEQUENCE [LARGE SCALE GENOMIC DNA]</scope>
    <source>
        <strain evidence="1 2">GA_2019</strain>
        <tissue evidence="1">Muscle</tissue>
    </source>
</reference>
<dbReference type="EMBL" id="JAHRIO010092689">
    <property type="protein sequence ID" value="MEQ2189347.1"/>
    <property type="molecule type" value="Genomic_DNA"/>
</dbReference>
<dbReference type="Proteomes" id="UP001476798">
    <property type="component" value="Unassembled WGS sequence"/>
</dbReference>
<gene>
    <name evidence="1" type="ORF">GOODEAATRI_024417</name>
</gene>
<proteinExistence type="predicted"/>
<evidence type="ECO:0000313" key="2">
    <source>
        <dbReference type="Proteomes" id="UP001476798"/>
    </source>
</evidence>
<evidence type="ECO:0000313" key="1">
    <source>
        <dbReference type="EMBL" id="MEQ2189347.1"/>
    </source>
</evidence>
<organism evidence="1 2">
    <name type="scientific">Goodea atripinnis</name>
    <dbReference type="NCBI Taxonomy" id="208336"/>
    <lineage>
        <taxon>Eukaryota</taxon>
        <taxon>Metazoa</taxon>
        <taxon>Chordata</taxon>
        <taxon>Craniata</taxon>
        <taxon>Vertebrata</taxon>
        <taxon>Euteleostomi</taxon>
        <taxon>Actinopterygii</taxon>
        <taxon>Neopterygii</taxon>
        <taxon>Teleostei</taxon>
        <taxon>Neoteleostei</taxon>
        <taxon>Acanthomorphata</taxon>
        <taxon>Ovalentaria</taxon>
        <taxon>Atherinomorphae</taxon>
        <taxon>Cyprinodontiformes</taxon>
        <taxon>Goodeidae</taxon>
        <taxon>Goodea</taxon>
    </lineage>
</organism>
<sequence>MRENKQSDLTTSRNNRNSLLLGAARGARLERELGSGLVLHAVRWQVGGSVPYVSLYLSGLGLLLMCFTDDLPLCCGPSYIFSSREYFEAEVIQRAEEGHNEAKPSPQVVPF</sequence>
<comment type="caution">
    <text evidence="1">The sequence shown here is derived from an EMBL/GenBank/DDBJ whole genome shotgun (WGS) entry which is preliminary data.</text>
</comment>
<protein>
    <submittedName>
        <fullName evidence="1">Uncharacterized protein</fullName>
    </submittedName>
</protein>
<accession>A0ABV0Q0P0</accession>